<evidence type="ECO:0000256" key="2">
    <source>
        <dbReference type="ARBA" id="ARBA00009306"/>
    </source>
</evidence>
<comment type="function">
    <text evidence="8">Probably part of an ABC transporter complex. Probably responsible for the translocation of the substrate across the membrane.</text>
</comment>
<dbReference type="Proteomes" id="UP000249185">
    <property type="component" value="Unassembled WGS sequence"/>
</dbReference>
<dbReference type="Pfam" id="PF00528">
    <property type="entry name" value="BPD_transp_1"/>
    <property type="match status" value="1"/>
</dbReference>
<name>A0A2W5N687_RHOSU</name>
<dbReference type="InterPro" id="IPR035906">
    <property type="entry name" value="MetI-like_sf"/>
</dbReference>
<dbReference type="GO" id="GO:0005886">
    <property type="term" value="C:plasma membrane"/>
    <property type="evidence" value="ECO:0007669"/>
    <property type="project" value="UniProtKB-SubCell"/>
</dbReference>
<comment type="caution">
    <text evidence="11">The sequence shown here is derived from an EMBL/GenBank/DDBJ whole genome shotgun (WGS) entry which is preliminary data.</text>
</comment>
<evidence type="ECO:0000259" key="10">
    <source>
        <dbReference type="PROSITE" id="PS50928"/>
    </source>
</evidence>
<evidence type="ECO:0000313" key="11">
    <source>
        <dbReference type="EMBL" id="PZQ48118.1"/>
    </source>
</evidence>
<dbReference type="EMBL" id="QFPW01000013">
    <property type="protein sequence ID" value="PZQ48118.1"/>
    <property type="molecule type" value="Genomic_DNA"/>
</dbReference>
<feature type="transmembrane region" description="Helical" evidence="9">
    <location>
        <begin position="161"/>
        <end position="182"/>
    </location>
</feature>
<gene>
    <name evidence="11" type="ORF">DI556_14940</name>
</gene>
<dbReference type="GO" id="GO:0010438">
    <property type="term" value="P:cellular response to sulfur starvation"/>
    <property type="evidence" value="ECO:0007669"/>
    <property type="project" value="TreeGrafter"/>
</dbReference>
<dbReference type="PANTHER" id="PTHR30151">
    <property type="entry name" value="ALKANE SULFONATE ABC TRANSPORTER-RELATED, MEMBRANE SUBUNIT"/>
    <property type="match status" value="1"/>
</dbReference>
<feature type="transmembrane region" description="Helical" evidence="9">
    <location>
        <begin position="121"/>
        <end position="140"/>
    </location>
</feature>
<feature type="transmembrane region" description="Helical" evidence="9">
    <location>
        <begin position="63"/>
        <end position="84"/>
    </location>
</feature>
<keyword evidence="3 9" id="KW-0813">Transport</keyword>
<accession>A0A2W5N687</accession>
<feature type="transmembrane region" description="Helical" evidence="9">
    <location>
        <begin position="216"/>
        <end position="239"/>
    </location>
</feature>
<evidence type="ECO:0000256" key="9">
    <source>
        <dbReference type="RuleBase" id="RU363032"/>
    </source>
</evidence>
<keyword evidence="6 9" id="KW-1133">Transmembrane helix</keyword>
<dbReference type="Gene3D" id="1.10.3720.10">
    <property type="entry name" value="MetI-like"/>
    <property type="match status" value="1"/>
</dbReference>
<dbReference type="PROSITE" id="PS50928">
    <property type="entry name" value="ABC_TM1"/>
    <property type="match status" value="1"/>
</dbReference>
<evidence type="ECO:0000256" key="8">
    <source>
        <dbReference type="ARBA" id="ARBA00056719"/>
    </source>
</evidence>
<dbReference type="PANTHER" id="PTHR30151:SF25">
    <property type="entry name" value="TAURINE TRANSPORT SYSTEM PERMEASE PROTEIN TAUC"/>
    <property type="match status" value="1"/>
</dbReference>
<evidence type="ECO:0000313" key="12">
    <source>
        <dbReference type="Proteomes" id="UP000249185"/>
    </source>
</evidence>
<evidence type="ECO:0000256" key="3">
    <source>
        <dbReference type="ARBA" id="ARBA00022448"/>
    </source>
</evidence>
<protein>
    <submittedName>
        <fullName evidence="11">ABC transporter permease</fullName>
    </submittedName>
</protein>
<evidence type="ECO:0000256" key="5">
    <source>
        <dbReference type="ARBA" id="ARBA00022692"/>
    </source>
</evidence>
<organism evidence="11 12">
    <name type="scientific">Rhodovulum sulfidophilum</name>
    <name type="common">Rhodobacter sulfidophilus</name>
    <dbReference type="NCBI Taxonomy" id="35806"/>
    <lineage>
        <taxon>Bacteria</taxon>
        <taxon>Pseudomonadati</taxon>
        <taxon>Pseudomonadota</taxon>
        <taxon>Alphaproteobacteria</taxon>
        <taxon>Rhodobacterales</taxon>
        <taxon>Paracoccaceae</taxon>
        <taxon>Rhodovulum</taxon>
    </lineage>
</organism>
<keyword evidence="5 9" id="KW-0812">Transmembrane</keyword>
<dbReference type="FunFam" id="1.10.3720.10:FF:000003">
    <property type="entry name" value="Aliphatic sulfonate ABC transporter permease"/>
    <property type="match status" value="1"/>
</dbReference>
<evidence type="ECO:0000256" key="1">
    <source>
        <dbReference type="ARBA" id="ARBA00004651"/>
    </source>
</evidence>
<evidence type="ECO:0000256" key="6">
    <source>
        <dbReference type="ARBA" id="ARBA00022989"/>
    </source>
</evidence>
<dbReference type="CDD" id="cd06261">
    <property type="entry name" value="TM_PBP2"/>
    <property type="match status" value="1"/>
</dbReference>
<dbReference type="InterPro" id="IPR000515">
    <property type="entry name" value="MetI-like"/>
</dbReference>
<dbReference type="AlphaFoldDB" id="A0A2W5N687"/>
<evidence type="ECO:0000256" key="4">
    <source>
        <dbReference type="ARBA" id="ARBA00022475"/>
    </source>
</evidence>
<feature type="transmembrane region" description="Helical" evidence="9">
    <location>
        <begin position="96"/>
        <end position="115"/>
    </location>
</feature>
<feature type="domain" description="ABC transmembrane type-1" evidence="10">
    <location>
        <begin position="55"/>
        <end position="235"/>
    </location>
</feature>
<reference evidence="11 12" key="1">
    <citation type="submission" date="2017-08" db="EMBL/GenBank/DDBJ databases">
        <title>Infants hospitalized years apart are colonized by the same room-sourced microbial strains.</title>
        <authorList>
            <person name="Brooks B."/>
            <person name="Olm M.R."/>
            <person name="Firek B.A."/>
            <person name="Baker R."/>
            <person name="Thomas B.C."/>
            <person name="Morowitz M.J."/>
            <person name="Banfield J.F."/>
        </authorList>
    </citation>
    <scope>NUCLEOTIDE SEQUENCE [LARGE SCALE GENOMIC DNA]</scope>
    <source>
        <strain evidence="11">S2_005_002_R2_34</strain>
    </source>
</reference>
<dbReference type="SUPFAM" id="SSF161098">
    <property type="entry name" value="MetI-like"/>
    <property type="match status" value="1"/>
</dbReference>
<comment type="subcellular location">
    <subcellularLocation>
        <location evidence="1 9">Cell membrane</location>
        <topology evidence="1 9">Multi-pass membrane protein</topology>
    </subcellularLocation>
</comment>
<keyword evidence="4" id="KW-1003">Cell membrane</keyword>
<evidence type="ECO:0000256" key="7">
    <source>
        <dbReference type="ARBA" id="ARBA00023136"/>
    </source>
</evidence>
<sequence>MQRFSLAVGVFAAILALWAAASALGWVDPFLLPPPARVWTTFLQLLGNGKLAAHVEVSLLRVAAGYGIAVALALALSLLMSRAAVLDGILDPPLEFLRQIPPLAMIPLIMLWLGIGEAQKVGIIVLACFFPIFLGFRGGFAQADPKLIEVGRAAGFGRSEILRRIVIPAALPAIIVGLRIGLGYGWRALVGAELIASSSGLGYMILDAQDLARTDIVLVGVLVIGVIGLLTDGGLKFLVRRRLPWIRRELDLGQG</sequence>
<dbReference type="GO" id="GO:0042918">
    <property type="term" value="P:alkanesulfonate transmembrane transport"/>
    <property type="evidence" value="ECO:0007669"/>
    <property type="project" value="UniProtKB-ARBA"/>
</dbReference>
<comment type="similarity">
    <text evidence="2 9">Belongs to the binding-protein-dependent transport system permease family.</text>
</comment>
<keyword evidence="7 9" id="KW-0472">Membrane</keyword>
<proteinExistence type="inferred from homology"/>